<dbReference type="PROSITE" id="PS51832">
    <property type="entry name" value="HD_GYP"/>
    <property type="match status" value="1"/>
</dbReference>
<dbReference type="PANTHER" id="PTHR43155">
    <property type="entry name" value="CYCLIC DI-GMP PHOSPHODIESTERASE PA4108-RELATED"/>
    <property type="match status" value="1"/>
</dbReference>
<dbReference type="STRING" id="297318.BK138_31060"/>
<dbReference type="InterPro" id="IPR037522">
    <property type="entry name" value="HD_GYP_dom"/>
</dbReference>
<dbReference type="RefSeq" id="WP_076175834.1">
    <property type="nucleotide sequence ID" value="NZ_MRTP01000016.1"/>
</dbReference>
<dbReference type="CDD" id="cd00077">
    <property type="entry name" value="HDc"/>
    <property type="match status" value="1"/>
</dbReference>
<dbReference type="SUPFAM" id="SSF109604">
    <property type="entry name" value="HD-domain/PDEase-like"/>
    <property type="match status" value="1"/>
</dbReference>
<dbReference type="InterPro" id="IPR006674">
    <property type="entry name" value="HD_domain"/>
</dbReference>
<evidence type="ECO:0000259" key="1">
    <source>
        <dbReference type="PROSITE" id="PS51831"/>
    </source>
</evidence>
<protein>
    <submittedName>
        <fullName evidence="3">Metal-dependent phosphohydrolase</fullName>
    </submittedName>
</protein>
<feature type="domain" description="HD" evidence="1">
    <location>
        <begin position="127"/>
        <end position="242"/>
    </location>
</feature>
<keyword evidence="3" id="KW-0378">Hydrolase</keyword>
<feature type="domain" description="HD-GYP" evidence="2">
    <location>
        <begin position="105"/>
        <end position="294"/>
    </location>
</feature>
<dbReference type="Pfam" id="PF13487">
    <property type="entry name" value="HD_5"/>
    <property type="match status" value="1"/>
</dbReference>
<comment type="caution">
    <text evidence="3">The sequence shown here is derived from an EMBL/GenBank/DDBJ whole genome shotgun (WGS) entry which is preliminary data.</text>
</comment>
<dbReference type="PROSITE" id="PS51831">
    <property type="entry name" value="HD"/>
    <property type="match status" value="1"/>
</dbReference>
<dbReference type="EMBL" id="MRTP01000016">
    <property type="protein sequence ID" value="OMF48800.1"/>
    <property type="molecule type" value="Genomic_DNA"/>
</dbReference>
<proteinExistence type="predicted"/>
<dbReference type="AlphaFoldDB" id="A0A1R1EAH4"/>
<dbReference type="Gene3D" id="1.10.3210.10">
    <property type="entry name" value="Hypothetical protein af1432"/>
    <property type="match status" value="1"/>
</dbReference>
<gene>
    <name evidence="3" type="ORF">BK138_31060</name>
</gene>
<dbReference type="InterPro" id="IPR003607">
    <property type="entry name" value="HD/PDEase_dom"/>
</dbReference>
<keyword evidence="4" id="KW-1185">Reference proteome</keyword>
<dbReference type="PANTHER" id="PTHR43155:SF2">
    <property type="entry name" value="CYCLIC DI-GMP PHOSPHODIESTERASE PA4108"/>
    <property type="match status" value="1"/>
</dbReference>
<dbReference type="SMART" id="SM00471">
    <property type="entry name" value="HDc"/>
    <property type="match status" value="1"/>
</dbReference>
<accession>A0A1R1EAH4</accession>
<reference evidence="3 4" key="1">
    <citation type="submission" date="2016-11" db="EMBL/GenBank/DDBJ databases">
        <title>Paenibacillus species isolates.</title>
        <authorList>
            <person name="Beno S.M."/>
        </authorList>
    </citation>
    <scope>NUCLEOTIDE SEQUENCE [LARGE SCALE GENOMIC DNA]</scope>
    <source>
        <strain evidence="3 4">FSL R5-0378</strain>
    </source>
</reference>
<evidence type="ECO:0000313" key="3">
    <source>
        <dbReference type="EMBL" id="OMF48800.1"/>
    </source>
</evidence>
<dbReference type="GO" id="GO:0016787">
    <property type="term" value="F:hydrolase activity"/>
    <property type="evidence" value="ECO:0007669"/>
    <property type="project" value="UniProtKB-KW"/>
</dbReference>
<evidence type="ECO:0000313" key="4">
    <source>
        <dbReference type="Proteomes" id="UP000187172"/>
    </source>
</evidence>
<sequence length="344" mass="38194">MRYVGIESVEPGQFLGKTIYSGNGTVLLSAGVQLTVYMISTLNRIGVTMLYIQDPLYADVETEDILSEATKQGLIQEMSDAFEAVRSGKEWNTQLIGASVDHLLEDVMDNKELLVQLTDVRTADNAQYVHAMNVCLLSTVMGVNMGLNYQQVKELATGALLHDIGKNGMREGDELFPDSKSHHTWRGFEKLKNKREFGLLIAHVALQHHERVDGLGIPRGLTGDEIHLYAKIVAAADAYDRMIHPLKPSGRRLMPHEACEQMMAMSEKQLDHGVLVQFTRMVSIYPNGTAVRLSNKETGLVVRQHRGLPGRPVVRIVRGEAGHLDIKELDLAQETTVFIEAVLA</sequence>
<name>A0A1R1EAH4_9BACL</name>
<evidence type="ECO:0000259" key="2">
    <source>
        <dbReference type="PROSITE" id="PS51832"/>
    </source>
</evidence>
<dbReference type="Proteomes" id="UP000187172">
    <property type="component" value="Unassembled WGS sequence"/>
</dbReference>
<organism evidence="3 4">
    <name type="scientific">Paenibacillus rhizosphaerae</name>
    <dbReference type="NCBI Taxonomy" id="297318"/>
    <lineage>
        <taxon>Bacteria</taxon>
        <taxon>Bacillati</taxon>
        <taxon>Bacillota</taxon>
        <taxon>Bacilli</taxon>
        <taxon>Bacillales</taxon>
        <taxon>Paenibacillaceae</taxon>
        <taxon>Paenibacillus</taxon>
    </lineage>
</organism>